<accession>A0A926VIT6</accession>
<sequence length="162" mass="18164">MELDRQIQLLIDNAPQDTHTTQAMQAIAPALKLLAQQLRHSQYYILQTGERDWVLTALSNRANPGVEKRVIYAFPTLQDATADRNSIEDPQVLAIPVPVTHILFQMLAMNTVDSTVFFETPGNLSSGTELRREDLQNLIQAHLPQNHTVRRNAPGHIPPDIA</sequence>
<comment type="caution">
    <text evidence="1">The sequence shown here is derived from an EMBL/GenBank/DDBJ whole genome shotgun (WGS) entry which is preliminary data.</text>
</comment>
<organism evidence="1 2">
    <name type="scientific">Aerosakkonema funiforme FACHB-1375</name>
    <dbReference type="NCBI Taxonomy" id="2949571"/>
    <lineage>
        <taxon>Bacteria</taxon>
        <taxon>Bacillati</taxon>
        <taxon>Cyanobacteriota</taxon>
        <taxon>Cyanophyceae</taxon>
        <taxon>Oscillatoriophycideae</taxon>
        <taxon>Aerosakkonematales</taxon>
        <taxon>Aerosakkonemataceae</taxon>
        <taxon>Aerosakkonema</taxon>
    </lineage>
</organism>
<protein>
    <submittedName>
        <fullName evidence="1">Uncharacterized protein</fullName>
    </submittedName>
</protein>
<proteinExistence type="predicted"/>
<dbReference type="Proteomes" id="UP000641646">
    <property type="component" value="Unassembled WGS sequence"/>
</dbReference>
<name>A0A926VIT6_9CYAN</name>
<dbReference type="RefSeq" id="WP_190471454.1">
    <property type="nucleotide sequence ID" value="NZ_JACJPW010000090.1"/>
</dbReference>
<keyword evidence="2" id="KW-1185">Reference proteome</keyword>
<reference evidence="1" key="2">
    <citation type="submission" date="2020-08" db="EMBL/GenBank/DDBJ databases">
        <authorList>
            <person name="Chen M."/>
            <person name="Teng W."/>
            <person name="Zhao L."/>
            <person name="Hu C."/>
            <person name="Zhou Y."/>
            <person name="Han B."/>
            <person name="Song L."/>
            <person name="Shu W."/>
        </authorList>
    </citation>
    <scope>NUCLEOTIDE SEQUENCE</scope>
    <source>
        <strain evidence="1">FACHB-1375</strain>
    </source>
</reference>
<dbReference type="EMBL" id="JACJPW010000090">
    <property type="protein sequence ID" value="MBD2184645.1"/>
    <property type="molecule type" value="Genomic_DNA"/>
</dbReference>
<gene>
    <name evidence="1" type="ORF">H6G03_26850</name>
</gene>
<dbReference type="AlphaFoldDB" id="A0A926VIT6"/>
<evidence type="ECO:0000313" key="2">
    <source>
        <dbReference type="Proteomes" id="UP000641646"/>
    </source>
</evidence>
<evidence type="ECO:0000313" key="1">
    <source>
        <dbReference type="EMBL" id="MBD2184645.1"/>
    </source>
</evidence>
<reference evidence="1" key="1">
    <citation type="journal article" date="2015" name="ISME J.">
        <title>Draft Genome Sequence of Streptomyces incarnatus NRRL8089, which Produces the Nucleoside Antibiotic Sinefungin.</title>
        <authorList>
            <person name="Oshima K."/>
            <person name="Hattori M."/>
            <person name="Shimizu H."/>
            <person name="Fukuda K."/>
            <person name="Nemoto M."/>
            <person name="Inagaki K."/>
            <person name="Tamura T."/>
        </authorList>
    </citation>
    <scope>NUCLEOTIDE SEQUENCE</scope>
    <source>
        <strain evidence="1">FACHB-1375</strain>
    </source>
</reference>